<dbReference type="InterPro" id="IPR050862">
    <property type="entry name" value="RdRp_reductase_class-2"/>
</dbReference>
<keyword evidence="5 13" id="KW-0846">Cobalamin</keyword>
<evidence type="ECO:0000256" key="1">
    <source>
        <dbReference type="ARBA" id="ARBA00001922"/>
    </source>
</evidence>
<dbReference type="PRINTS" id="PR01183">
    <property type="entry name" value="RIBORDTASEM1"/>
</dbReference>
<evidence type="ECO:0000256" key="6">
    <source>
        <dbReference type="ARBA" id="ARBA00022634"/>
    </source>
</evidence>
<accession>A0A212JTT6</accession>
<dbReference type="InterPro" id="IPR024434">
    <property type="entry name" value="TSCPD_dom"/>
</dbReference>
<keyword evidence="8 13" id="KW-0560">Oxidoreductase</keyword>
<keyword evidence="9" id="KW-1015">Disulfide bond</keyword>
<evidence type="ECO:0000259" key="15">
    <source>
        <dbReference type="Pfam" id="PF12637"/>
    </source>
</evidence>
<comment type="similarity">
    <text evidence="2 13">Belongs to the ribonucleoside diphosphate reductase class-2 family.</text>
</comment>
<keyword evidence="7 13" id="KW-0547">Nucleotide-binding</keyword>
<dbReference type="InterPro" id="IPR000788">
    <property type="entry name" value="RNR_lg_C"/>
</dbReference>
<evidence type="ECO:0000256" key="5">
    <source>
        <dbReference type="ARBA" id="ARBA00022628"/>
    </source>
</evidence>
<keyword evidence="10 13" id="KW-0170">Cobalt</keyword>
<protein>
    <recommendedName>
        <fullName evidence="4 13">Vitamin B12-dependent ribonucleotide reductase</fullName>
        <ecNumber evidence="3 13">1.17.4.1</ecNumber>
    </recommendedName>
</protein>
<name>A0A212JTT6_9PROT</name>
<evidence type="ECO:0000313" key="16">
    <source>
        <dbReference type="EMBL" id="SBW02849.1"/>
    </source>
</evidence>
<feature type="domain" description="TSCPD" evidence="15">
    <location>
        <begin position="611"/>
        <end position="718"/>
    </location>
</feature>
<comment type="function">
    <text evidence="11 13">Catalyzes the reduction of ribonucleotides to deoxyribonucleotides. May function to provide a pool of deoxyribonucleotide precursors for DNA repair during oxygen limitation and/or for immediate growth after restoration of oxygen.</text>
</comment>
<dbReference type="Pfam" id="PF12637">
    <property type="entry name" value="TSCPD"/>
    <property type="match status" value="1"/>
</dbReference>
<keyword evidence="6 13" id="KW-0237">DNA synthesis</keyword>
<proteinExistence type="inferred from homology"/>
<dbReference type="NCBIfam" id="TIGR02504">
    <property type="entry name" value="NrdJ_Z"/>
    <property type="match status" value="1"/>
</dbReference>
<gene>
    <name evidence="16" type="ORF">KL86APRO_11649</name>
</gene>
<dbReference type="Pfam" id="PF02867">
    <property type="entry name" value="Ribonuc_red_lgC"/>
    <property type="match status" value="1"/>
</dbReference>
<reference evidence="16" key="1">
    <citation type="submission" date="2016-04" db="EMBL/GenBank/DDBJ databases">
        <authorList>
            <person name="Evans L.H."/>
            <person name="Alamgir A."/>
            <person name="Owens N."/>
            <person name="Weber N.D."/>
            <person name="Virtaneva K."/>
            <person name="Barbian K."/>
            <person name="Babar A."/>
            <person name="Rosenke K."/>
        </authorList>
    </citation>
    <scope>NUCLEOTIDE SEQUENCE</scope>
    <source>
        <strain evidence="16">86</strain>
    </source>
</reference>
<comment type="cofactor">
    <cofactor evidence="1 13">
        <name>adenosylcob(III)alamin</name>
        <dbReference type="ChEBI" id="CHEBI:18408"/>
    </cofactor>
</comment>
<dbReference type="PANTHER" id="PTHR43371">
    <property type="entry name" value="VITAMIN B12-DEPENDENT RIBONUCLEOTIDE REDUCTASE"/>
    <property type="match status" value="1"/>
</dbReference>
<evidence type="ECO:0000256" key="10">
    <source>
        <dbReference type="ARBA" id="ARBA00023285"/>
    </source>
</evidence>
<dbReference type="SUPFAM" id="SSF51998">
    <property type="entry name" value="PFL-like glycyl radical enzymes"/>
    <property type="match status" value="1"/>
</dbReference>
<evidence type="ECO:0000259" key="14">
    <source>
        <dbReference type="Pfam" id="PF02867"/>
    </source>
</evidence>
<evidence type="ECO:0000256" key="2">
    <source>
        <dbReference type="ARBA" id="ARBA00007405"/>
    </source>
</evidence>
<evidence type="ECO:0000256" key="4">
    <source>
        <dbReference type="ARBA" id="ARBA00014409"/>
    </source>
</evidence>
<dbReference type="CDD" id="cd02888">
    <property type="entry name" value="RNR_II_dimer"/>
    <property type="match status" value="1"/>
</dbReference>
<evidence type="ECO:0000256" key="12">
    <source>
        <dbReference type="ARBA" id="ARBA00047754"/>
    </source>
</evidence>
<evidence type="ECO:0000256" key="11">
    <source>
        <dbReference type="ARBA" id="ARBA00025437"/>
    </source>
</evidence>
<dbReference type="AlphaFoldDB" id="A0A212JTT6"/>
<dbReference type="GO" id="GO:0000166">
    <property type="term" value="F:nucleotide binding"/>
    <property type="evidence" value="ECO:0007669"/>
    <property type="project" value="UniProtKB-KW"/>
</dbReference>
<evidence type="ECO:0000256" key="8">
    <source>
        <dbReference type="ARBA" id="ARBA00023002"/>
    </source>
</evidence>
<dbReference type="Gene3D" id="3.20.70.20">
    <property type="match status" value="1"/>
</dbReference>
<dbReference type="PANTHER" id="PTHR43371:SF1">
    <property type="entry name" value="RIBONUCLEOSIDE-DIPHOSPHATE REDUCTASE"/>
    <property type="match status" value="1"/>
</dbReference>
<dbReference type="InterPro" id="IPR013344">
    <property type="entry name" value="RNR_NrdJ/NrdZ"/>
</dbReference>
<dbReference type="GO" id="GO:0031419">
    <property type="term" value="F:cobalamin binding"/>
    <property type="evidence" value="ECO:0007669"/>
    <property type="project" value="UniProtKB-KW"/>
</dbReference>
<dbReference type="GO" id="GO:0004748">
    <property type="term" value="F:ribonucleoside-diphosphate reductase activity, thioredoxin disulfide as acceptor"/>
    <property type="evidence" value="ECO:0007669"/>
    <property type="project" value="UniProtKB-EC"/>
</dbReference>
<evidence type="ECO:0000256" key="13">
    <source>
        <dbReference type="RuleBase" id="RU364064"/>
    </source>
</evidence>
<evidence type="ECO:0000256" key="9">
    <source>
        <dbReference type="ARBA" id="ARBA00023157"/>
    </source>
</evidence>
<dbReference type="GO" id="GO:0071897">
    <property type="term" value="P:DNA biosynthetic process"/>
    <property type="evidence" value="ECO:0007669"/>
    <property type="project" value="UniProtKB-KW"/>
</dbReference>
<sequence length="773" mass="83126">MDAKPALSFGELRQPISEMIWREKYRAVSASGESHESSPADTHARVAAGVYAEDPQAALHAPRAAAAMDAMEWCPAGRILAGAGTGRRVTMINCFVNDTVADEMRGIMAANTRAALTMQQGGGIGTDFSTIRPKGALVEKTGSIASGPISFMEIWQAMCGTIMSGGTRRGAMMGTLADDHPDLLDFIAAKQTPGRLTNFNVSVLVSDALMQAVADDAAWDLGFPIRPADPAQLVAVTEKGGRPWYVYRRLPARTLWDAIIRATFDAAEPGVIFIDRVNALNNLAYCETLHCTNPCGEQPLPPNGACNLGCVNLAALVRAPFSEAAAFDFARLAEVAAIGVRFLDNVLDVTNYPVPEQAEEAANKRRTGIGIMGLGTALQMLGLRYGSPEAEAKVAEIMAALRDACYRASVELAKERGPFPLFDREAFLDRPFVRGLPEDIRDGIAVHGIRNGVLLTVAPTGTTAIYNANVSSGLEPTFGWRYFRKVLQADGSQREFAVLDAGFLAWCRANALDPATAPLDDLPPHMVTALELSVEEHLRTQAICQTYVDASISKTINCPPDIAFEDFKAVYAEAYALGCKGCTTYRPTPLRTSVLSTTASDARPETGPAPRPEALEGTTYKLKWPLTDENFYVTINDIETANGGRRPFEIFIASRSAEHVELLSALTITLSAIMRRTEDPSFLIEDLSTVRGAQGAWVNGRYVNGIVALIAEVMRRHLAALGLLDAPEPAAHAAPEAKTATPAGELCPQCHAPTLFRQEGCKKCINCGYSTCG</sequence>
<dbReference type="EMBL" id="FLUO01000001">
    <property type="protein sequence ID" value="SBW02849.1"/>
    <property type="molecule type" value="Genomic_DNA"/>
</dbReference>
<evidence type="ECO:0000256" key="3">
    <source>
        <dbReference type="ARBA" id="ARBA00012274"/>
    </source>
</evidence>
<dbReference type="EC" id="1.17.4.1" evidence="3 13"/>
<comment type="catalytic activity">
    <reaction evidence="12 13">
        <text>a 2'-deoxyribonucleoside 5'-diphosphate + [thioredoxin]-disulfide + H2O = a ribonucleoside 5'-diphosphate + [thioredoxin]-dithiol</text>
        <dbReference type="Rhea" id="RHEA:23252"/>
        <dbReference type="Rhea" id="RHEA-COMP:10698"/>
        <dbReference type="Rhea" id="RHEA-COMP:10700"/>
        <dbReference type="ChEBI" id="CHEBI:15377"/>
        <dbReference type="ChEBI" id="CHEBI:29950"/>
        <dbReference type="ChEBI" id="CHEBI:50058"/>
        <dbReference type="ChEBI" id="CHEBI:57930"/>
        <dbReference type="ChEBI" id="CHEBI:73316"/>
        <dbReference type="EC" id="1.17.4.1"/>
    </reaction>
</comment>
<evidence type="ECO:0000256" key="7">
    <source>
        <dbReference type="ARBA" id="ARBA00022741"/>
    </source>
</evidence>
<organism evidence="16">
    <name type="scientific">uncultured Alphaproteobacteria bacterium</name>
    <dbReference type="NCBI Taxonomy" id="91750"/>
    <lineage>
        <taxon>Bacteria</taxon>
        <taxon>Pseudomonadati</taxon>
        <taxon>Pseudomonadota</taxon>
        <taxon>Alphaproteobacteria</taxon>
        <taxon>environmental samples</taxon>
    </lineage>
</organism>
<feature type="domain" description="Ribonucleotide reductase large subunit C-terminal" evidence="14">
    <location>
        <begin position="93"/>
        <end position="585"/>
    </location>
</feature>